<feature type="transmembrane region" description="Helical" evidence="1">
    <location>
        <begin position="96"/>
        <end position="120"/>
    </location>
</feature>
<dbReference type="EMBL" id="JAYGHT010000088">
    <property type="protein sequence ID" value="MEA5520672.1"/>
    <property type="molecule type" value="Genomic_DNA"/>
</dbReference>
<dbReference type="RefSeq" id="WP_323221205.1">
    <property type="nucleotide sequence ID" value="NZ_JAYGHT010000088.1"/>
</dbReference>
<keyword evidence="1" id="KW-0472">Membrane</keyword>
<name>A0ABU5U0F1_9CYAN</name>
<proteinExistence type="predicted"/>
<feature type="transmembrane region" description="Helical" evidence="1">
    <location>
        <begin position="219"/>
        <end position="237"/>
    </location>
</feature>
<keyword evidence="1" id="KW-1133">Transmembrane helix</keyword>
<feature type="transmembrane region" description="Helical" evidence="1">
    <location>
        <begin position="63"/>
        <end position="84"/>
    </location>
</feature>
<evidence type="ECO:0000256" key="1">
    <source>
        <dbReference type="SAM" id="Phobius"/>
    </source>
</evidence>
<evidence type="ECO:0000313" key="2">
    <source>
        <dbReference type="EMBL" id="MEA5520672.1"/>
    </source>
</evidence>
<dbReference type="InterPro" id="IPR047709">
    <property type="entry name" value="HpsJ-like"/>
</dbReference>
<reference evidence="2 3" key="1">
    <citation type="submission" date="2023-12" db="EMBL/GenBank/DDBJ databases">
        <title>Baltic Sea Cyanobacteria.</title>
        <authorList>
            <person name="Delbaje E."/>
            <person name="Fewer D.P."/>
            <person name="Shishido T.K."/>
        </authorList>
    </citation>
    <scope>NUCLEOTIDE SEQUENCE [LARGE SCALE GENOMIC DNA]</scope>
    <source>
        <strain evidence="2 3">CCNP 1315</strain>
    </source>
</reference>
<organism evidence="2 3">
    <name type="scientific">Limnoraphis robusta CCNP1315</name>
    <dbReference type="NCBI Taxonomy" id="3110306"/>
    <lineage>
        <taxon>Bacteria</taxon>
        <taxon>Bacillati</taxon>
        <taxon>Cyanobacteriota</taxon>
        <taxon>Cyanophyceae</taxon>
        <taxon>Oscillatoriophycideae</taxon>
        <taxon>Oscillatoriales</taxon>
        <taxon>Sirenicapillariaceae</taxon>
        <taxon>Limnoraphis</taxon>
    </lineage>
</organism>
<keyword evidence="1" id="KW-0812">Transmembrane</keyword>
<keyword evidence="3" id="KW-1185">Reference proteome</keyword>
<accession>A0ABU5U0F1</accession>
<feature type="transmembrane region" description="Helical" evidence="1">
    <location>
        <begin position="32"/>
        <end position="51"/>
    </location>
</feature>
<dbReference type="NCBIfam" id="NF038305">
    <property type="entry name" value="HpsJ_fam"/>
    <property type="match status" value="1"/>
</dbReference>
<evidence type="ECO:0000313" key="3">
    <source>
        <dbReference type="Proteomes" id="UP001301728"/>
    </source>
</evidence>
<dbReference type="Proteomes" id="UP001301728">
    <property type="component" value="Unassembled WGS sequence"/>
</dbReference>
<protein>
    <submittedName>
        <fullName evidence="2">HpsJ family protein</fullName>
    </submittedName>
</protein>
<sequence>MTQSNSNPLTEKVDALWKFSSSLLQTIPPLRWVGYTLLFLTFVDLVILLIPPQLTNPVWEFQTMGAIVERVAVPLIAFVLIFYGEQNLRPKWERPLLSLLSLLTLLFGIFLLILVPLGIINTLRIDKQSNTQIDTQVEQRMTQIQQVQQQLEQANTEELMENLLSRLDTQGRTPEIQSAQELEEIKNQLSDFVTRTESSTKTQAEETRRNRRILLFKNSLKWNLGALVSGVLFIAIWKATGWTRKRA</sequence>
<comment type="caution">
    <text evidence="2">The sequence shown here is derived from an EMBL/GenBank/DDBJ whole genome shotgun (WGS) entry which is preliminary data.</text>
</comment>
<gene>
    <name evidence="2" type="ORF">VB854_17150</name>
</gene>